<dbReference type="Gene3D" id="2.60.120.10">
    <property type="entry name" value="Jelly Rolls"/>
    <property type="match status" value="1"/>
</dbReference>
<evidence type="ECO:0000259" key="6">
    <source>
        <dbReference type="PROSITE" id="PS51063"/>
    </source>
</evidence>
<dbReference type="InterPro" id="IPR036388">
    <property type="entry name" value="WH-like_DNA-bd_sf"/>
</dbReference>
<keyword evidence="8" id="KW-1185">Reference proteome</keyword>
<accession>A0A2W7MMV0</accession>
<evidence type="ECO:0000256" key="2">
    <source>
        <dbReference type="ARBA" id="ARBA00023125"/>
    </source>
</evidence>
<sequence length="231" mass="26191">MKENDVTATNLYSLFEHFGSIIKIEKDRPVFSEGERSEEVYFIQSGSVRISKDTESGRILTLRISGALTFIGEASVFCETIYHSVSATAIEPTQVLALSRSQLEKLLTTSPVNMMEWMKLIQAHNLKNETRFRDLLLHGKKGALFSTLVRLSNTYGVQQENGSILINYSLTNQELANFCATSREVVNRMLNDLKNNQIISFQKGIITIHDFAFLRKEIECDNCPIDICRVD</sequence>
<dbReference type="InterPro" id="IPR050397">
    <property type="entry name" value="Env_Response_Regulators"/>
</dbReference>
<dbReference type="RefSeq" id="WP_111438794.1">
    <property type="nucleotide sequence ID" value="NZ_QKZI01000001.1"/>
</dbReference>
<dbReference type="InterPro" id="IPR012318">
    <property type="entry name" value="HTH_CRP"/>
</dbReference>
<dbReference type="Pfam" id="PF00027">
    <property type="entry name" value="cNMP_binding"/>
    <property type="match status" value="1"/>
</dbReference>
<dbReference type="EMBL" id="QKZI01000001">
    <property type="protein sequence ID" value="PZX08205.1"/>
    <property type="molecule type" value="Genomic_DNA"/>
</dbReference>
<dbReference type="Proteomes" id="UP000248646">
    <property type="component" value="Unassembled WGS sequence"/>
</dbReference>
<dbReference type="Gene3D" id="1.10.10.10">
    <property type="entry name" value="Winged helix-like DNA-binding domain superfamily/Winged helix DNA-binding domain"/>
    <property type="match status" value="1"/>
</dbReference>
<dbReference type="SUPFAM" id="SSF46785">
    <property type="entry name" value="Winged helix' DNA-binding domain"/>
    <property type="match status" value="1"/>
</dbReference>
<reference evidence="7 8" key="1">
    <citation type="submission" date="2018-06" db="EMBL/GenBank/DDBJ databases">
        <title>Genomic Encyclopedia of Type Strains, Phase IV (KMG-IV): sequencing the most valuable type-strain genomes for metagenomic binning, comparative biology and taxonomic classification.</title>
        <authorList>
            <person name="Goeker M."/>
        </authorList>
    </citation>
    <scope>NUCLEOTIDE SEQUENCE [LARGE SCALE GENOMIC DNA]</scope>
    <source>
        <strain evidence="7 8">DSM 5</strain>
    </source>
</reference>
<evidence type="ECO:0000256" key="4">
    <source>
        <dbReference type="ARBA" id="ARBA00023163"/>
    </source>
</evidence>
<dbReference type="CDD" id="cd00038">
    <property type="entry name" value="CAP_ED"/>
    <property type="match status" value="1"/>
</dbReference>
<protein>
    <submittedName>
        <fullName evidence="7">CRP/FNR family transcriptional regulator</fullName>
    </submittedName>
</protein>
<evidence type="ECO:0000259" key="5">
    <source>
        <dbReference type="PROSITE" id="PS50042"/>
    </source>
</evidence>
<dbReference type="GO" id="GO:0005829">
    <property type="term" value="C:cytosol"/>
    <property type="evidence" value="ECO:0007669"/>
    <property type="project" value="TreeGrafter"/>
</dbReference>
<dbReference type="SMART" id="SM00419">
    <property type="entry name" value="HTH_CRP"/>
    <property type="match status" value="1"/>
</dbReference>
<dbReference type="PANTHER" id="PTHR24567:SF74">
    <property type="entry name" value="HTH-TYPE TRANSCRIPTIONAL REGULATOR ARCR"/>
    <property type="match status" value="1"/>
</dbReference>
<evidence type="ECO:0000256" key="3">
    <source>
        <dbReference type="ARBA" id="ARBA00023159"/>
    </source>
</evidence>
<dbReference type="PROSITE" id="PS51063">
    <property type="entry name" value="HTH_CRP_2"/>
    <property type="match status" value="1"/>
</dbReference>
<dbReference type="InterPro" id="IPR018490">
    <property type="entry name" value="cNMP-bd_dom_sf"/>
</dbReference>
<dbReference type="InterPro" id="IPR000595">
    <property type="entry name" value="cNMP-bd_dom"/>
</dbReference>
<dbReference type="InterPro" id="IPR014710">
    <property type="entry name" value="RmlC-like_jellyroll"/>
</dbReference>
<dbReference type="OrthoDB" id="9810708at2"/>
<name>A0A2W7MMV0_9BACI</name>
<dbReference type="InterPro" id="IPR036390">
    <property type="entry name" value="WH_DNA-bd_sf"/>
</dbReference>
<organism evidence="7 8">
    <name type="scientific">Psychrobacillus insolitus</name>
    <dbReference type="NCBI Taxonomy" id="1461"/>
    <lineage>
        <taxon>Bacteria</taxon>
        <taxon>Bacillati</taxon>
        <taxon>Bacillota</taxon>
        <taxon>Bacilli</taxon>
        <taxon>Bacillales</taxon>
        <taxon>Bacillaceae</taxon>
        <taxon>Psychrobacillus</taxon>
    </lineage>
</organism>
<evidence type="ECO:0000313" key="7">
    <source>
        <dbReference type="EMBL" id="PZX08205.1"/>
    </source>
</evidence>
<dbReference type="SUPFAM" id="SSF51206">
    <property type="entry name" value="cAMP-binding domain-like"/>
    <property type="match status" value="1"/>
</dbReference>
<evidence type="ECO:0000256" key="1">
    <source>
        <dbReference type="ARBA" id="ARBA00023015"/>
    </source>
</evidence>
<keyword evidence="3" id="KW-0010">Activator</keyword>
<keyword evidence="1" id="KW-0805">Transcription regulation</keyword>
<dbReference type="PANTHER" id="PTHR24567">
    <property type="entry name" value="CRP FAMILY TRANSCRIPTIONAL REGULATORY PROTEIN"/>
    <property type="match status" value="1"/>
</dbReference>
<dbReference type="PROSITE" id="PS50042">
    <property type="entry name" value="CNMP_BINDING_3"/>
    <property type="match status" value="1"/>
</dbReference>
<proteinExistence type="predicted"/>
<evidence type="ECO:0000313" key="8">
    <source>
        <dbReference type="Proteomes" id="UP000248646"/>
    </source>
</evidence>
<keyword evidence="4" id="KW-0804">Transcription</keyword>
<dbReference type="AlphaFoldDB" id="A0A2W7MMV0"/>
<keyword evidence="2" id="KW-0238">DNA-binding</keyword>
<feature type="domain" description="Cyclic nucleotide-binding" evidence="5">
    <location>
        <begin position="30"/>
        <end position="107"/>
    </location>
</feature>
<dbReference type="SMART" id="SM00100">
    <property type="entry name" value="cNMP"/>
    <property type="match status" value="1"/>
</dbReference>
<dbReference type="Pfam" id="PF13545">
    <property type="entry name" value="HTH_Crp_2"/>
    <property type="match status" value="1"/>
</dbReference>
<feature type="domain" description="HTH crp-type" evidence="6">
    <location>
        <begin position="138"/>
        <end position="212"/>
    </location>
</feature>
<gene>
    <name evidence="7" type="ORF">C7437_1011329</name>
</gene>
<dbReference type="GO" id="GO:0003700">
    <property type="term" value="F:DNA-binding transcription factor activity"/>
    <property type="evidence" value="ECO:0007669"/>
    <property type="project" value="TreeGrafter"/>
</dbReference>
<comment type="caution">
    <text evidence="7">The sequence shown here is derived from an EMBL/GenBank/DDBJ whole genome shotgun (WGS) entry which is preliminary data.</text>
</comment>
<dbReference type="GO" id="GO:0003677">
    <property type="term" value="F:DNA binding"/>
    <property type="evidence" value="ECO:0007669"/>
    <property type="project" value="UniProtKB-KW"/>
</dbReference>